<dbReference type="AlphaFoldDB" id="A0A1M6KG29"/>
<gene>
    <name evidence="1" type="ORF">SAMN02745136_00439</name>
</gene>
<protein>
    <submittedName>
        <fullName evidence="1">Uncharacterized protein</fullName>
    </submittedName>
</protein>
<dbReference type="EMBL" id="FRAC01000006">
    <property type="protein sequence ID" value="SHJ57860.1"/>
    <property type="molecule type" value="Genomic_DNA"/>
</dbReference>
<sequence>MATEGYKQKINVVLSEKLYDDIIEFGLKNDMKFSECVRESERLYGDLVLSSGYLKKNKGKIKKQAKFKKKEYLRIKQTVDINHITIKVYLTACLEFMVYGNSREL</sequence>
<keyword evidence="2" id="KW-1185">Reference proteome</keyword>
<reference evidence="1 2" key="1">
    <citation type="submission" date="2016-11" db="EMBL/GenBank/DDBJ databases">
        <authorList>
            <person name="Jaros S."/>
            <person name="Januszkiewicz K."/>
            <person name="Wedrychowicz H."/>
        </authorList>
    </citation>
    <scope>NUCLEOTIDE SEQUENCE [LARGE SCALE GENOMIC DNA]</scope>
    <source>
        <strain evidence="1 2">DSM 15929</strain>
    </source>
</reference>
<dbReference type="STRING" id="1121322.SAMN02745136_00439"/>
<name>A0A1M6KG29_9FIRM</name>
<dbReference type="Proteomes" id="UP000184386">
    <property type="component" value="Unassembled WGS sequence"/>
</dbReference>
<evidence type="ECO:0000313" key="1">
    <source>
        <dbReference type="EMBL" id="SHJ57860.1"/>
    </source>
</evidence>
<organism evidence="1 2">
    <name type="scientific">Anaerocolumna jejuensis DSM 15929</name>
    <dbReference type="NCBI Taxonomy" id="1121322"/>
    <lineage>
        <taxon>Bacteria</taxon>
        <taxon>Bacillati</taxon>
        <taxon>Bacillota</taxon>
        <taxon>Clostridia</taxon>
        <taxon>Lachnospirales</taxon>
        <taxon>Lachnospiraceae</taxon>
        <taxon>Anaerocolumna</taxon>
    </lineage>
</organism>
<evidence type="ECO:0000313" key="2">
    <source>
        <dbReference type="Proteomes" id="UP000184386"/>
    </source>
</evidence>
<accession>A0A1M6KG29</accession>
<proteinExistence type="predicted"/>